<evidence type="ECO:0000313" key="4">
    <source>
        <dbReference type="Proteomes" id="UP000199632"/>
    </source>
</evidence>
<dbReference type="EMBL" id="FNQB01000003">
    <property type="protein sequence ID" value="SDZ50259.1"/>
    <property type="molecule type" value="Genomic_DNA"/>
</dbReference>
<feature type="compositionally biased region" description="Basic and acidic residues" evidence="1">
    <location>
        <begin position="1"/>
        <end position="15"/>
    </location>
</feature>
<proteinExistence type="predicted"/>
<organism evidence="3 4">
    <name type="scientific">Asanoa ishikariensis</name>
    <dbReference type="NCBI Taxonomy" id="137265"/>
    <lineage>
        <taxon>Bacteria</taxon>
        <taxon>Bacillati</taxon>
        <taxon>Actinomycetota</taxon>
        <taxon>Actinomycetes</taxon>
        <taxon>Micromonosporales</taxon>
        <taxon>Micromonosporaceae</taxon>
        <taxon>Asanoa</taxon>
    </lineage>
</organism>
<dbReference type="Pfam" id="PF05076">
    <property type="entry name" value="SUFU"/>
    <property type="match status" value="1"/>
</dbReference>
<feature type="region of interest" description="Disordered" evidence="1">
    <location>
        <begin position="1"/>
        <end position="23"/>
    </location>
</feature>
<dbReference type="RefSeq" id="WP_090799760.1">
    <property type="nucleotide sequence ID" value="NZ_BOND01000001.1"/>
</dbReference>
<evidence type="ECO:0000256" key="1">
    <source>
        <dbReference type="SAM" id="MobiDB-lite"/>
    </source>
</evidence>
<sequence>MNEPRGTEILRHQSSHDGWVAPQGPQEDFVEAIGRHIEQYFGPVEFVYHEVASHLVRMHVMVVEPTEQRPHRTLITSGMSDLPMTVPEGQDISPYAELMISLPADYPLTRSAGMDDDPAGWPLHVLKQVAMLPHEYSTWIGEFHTVPNGDPCQPYEAETPFAGVVVAPMRRVPPEARTIVVRDGVEIALLALIPLHPDEMAVKLERGTDALIELLDRGRVSELLKPDRPSYA</sequence>
<keyword evidence="4" id="KW-1185">Reference proteome</keyword>
<dbReference type="OrthoDB" id="4827574at2"/>
<gene>
    <name evidence="3" type="ORF">SAMN05421684_5868</name>
</gene>
<feature type="domain" description="Suppressor of fused-like" evidence="2">
    <location>
        <begin position="57"/>
        <end position="229"/>
    </location>
</feature>
<reference evidence="4" key="1">
    <citation type="submission" date="2016-10" db="EMBL/GenBank/DDBJ databases">
        <authorList>
            <person name="Varghese N."/>
            <person name="Submissions S."/>
        </authorList>
    </citation>
    <scope>NUCLEOTIDE SEQUENCE [LARGE SCALE GENOMIC DNA]</scope>
    <source>
        <strain evidence="4">DSM 44718</strain>
    </source>
</reference>
<accession>A0A1H3TLN7</accession>
<evidence type="ECO:0000259" key="2">
    <source>
        <dbReference type="Pfam" id="PF05076"/>
    </source>
</evidence>
<protein>
    <submittedName>
        <fullName evidence="3">Suppressor of fused protein (SUFU)</fullName>
    </submittedName>
</protein>
<name>A0A1H3TLN7_9ACTN</name>
<dbReference type="InterPro" id="IPR020941">
    <property type="entry name" value="SUFU-like_domain"/>
</dbReference>
<dbReference type="Proteomes" id="UP000199632">
    <property type="component" value="Unassembled WGS sequence"/>
</dbReference>
<evidence type="ECO:0000313" key="3">
    <source>
        <dbReference type="EMBL" id="SDZ50259.1"/>
    </source>
</evidence>
<dbReference type="AlphaFoldDB" id="A0A1H3TLN7"/>
<dbReference type="STRING" id="137265.SAMN05421684_5868"/>